<dbReference type="Gene3D" id="3.40.640.10">
    <property type="entry name" value="Type I PLP-dependent aspartate aminotransferase-like (Major domain)"/>
    <property type="match status" value="1"/>
</dbReference>
<dbReference type="EC" id="4.4.1.1" evidence="6"/>
<comment type="similarity">
    <text evidence="4">Belongs to the trans-sulfuration enzymes family.</text>
</comment>
<dbReference type="PROSITE" id="PS00868">
    <property type="entry name" value="CYS_MET_METAB_PP"/>
    <property type="match status" value="1"/>
</dbReference>
<dbReference type="GO" id="GO:0005737">
    <property type="term" value="C:cytoplasm"/>
    <property type="evidence" value="ECO:0007669"/>
    <property type="project" value="TreeGrafter"/>
</dbReference>
<sequence length="382" mass="40418">MSTLDTQSIHAGEPEPRIEGAVSMPVFQTATYTHDDPGASPRYVRYNNSPNHEALHEKLAALTETERALVTASGMAAISSALLGVLEAGDHLVAPHSLYGGTLALLNDLLPRFGITHTLVPEDTPEAWTAALQPNTKVLYAEAITNPRLEVLNLTGMVDLAEEHDLTTVIDNTFASPVNLRPASLGFDVVLHSATKYLGGHSDVAAGVVAGASKPLDNALQTTKLLGGMLDPHACGLLHRSLKTLGVRVRKQNETARALAAALADHDGVERVHHPSLSSHPHHDRARTLLDGFGGMVGLELAPQTTVDSFFDALSLPLRAPSLGGVETLVTQPVHTSHEDVAPAARRAMGITDRFVRVSVGLEGPKDLVADFAAALDAGLDE</sequence>
<dbReference type="InterPro" id="IPR015422">
    <property type="entry name" value="PyrdxlP-dep_Trfase_small"/>
</dbReference>
<evidence type="ECO:0000256" key="3">
    <source>
        <dbReference type="PIRSR" id="PIRSR001434-2"/>
    </source>
</evidence>
<dbReference type="InterPro" id="IPR000277">
    <property type="entry name" value="Cys/Met-Metab_PyrdxlP-dep_enz"/>
</dbReference>
<organism evidence="6 7">
    <name type="scientific">Salinibacter ruber</name>
    <dbReference type="NCBI Taxonomy" id="146919"/>
    <lineage>
        <taxon>Bacteria</taxon>
        <taxon>Pseudomonadati</taxon>
        <taxon>Rhodothermota</taxon>
        <taxon>Rhodothermia</taxon>
        <taxon>Rhodothermales</taxon>
        <taxon>Salinibacteraceae</taxon>
        <taxon>Salinibacter</taxon>
    </lineage>
</organism>
<dbReference type="SUPFAM" id="SSF53383">
    <property type="entry name" value="PLP-dependent transferases"/>
    <property type="match status" value="1"/>
</dbReference>
<feature type="region of interest" description="Disordered" evidence="5">
    <location>
        <begin position="1"/>
        <end position="20"/>
    </location>
</feature>
<dbReference type="EMBL" id="JANUAU010000002">
    <property type="protein sequence ID" value="MCS3676672.1"/>
    <property type="molecule type" value="Genomic_DNA"/>
</dbReference>
<evidence type="ECO:0000256" key="1">
    <source>
        <dbReference type="ARBA" id="ARBA00001933"/>
    </source>
</evidence>
<evidence type="ECO:0000313" key="7">
    <source>
        <dbReference type="Proteomes" id="UP001155027"/>
    </source>
</evidence>
<dbReference type="EC" id="4.4.1.8" evidence="6"/>
<protein>
    <submittedName>
        <fullName evidence="6">Cystathionine gamma-synthase/cystathionine gamma-lyase/cystathionine beta-lyase</fullName>
        <ecNumber evidence="6">2.5.1.48</ecNumber>
        <ecNumber evidence="6">4.4.1.1</ecNumber>
        <ecNumber evidence="6">4.4.1.8</ecNumber>
    </submittedName>
</protein>
<comment type="caution">
    <text evidence="6">The sequence shown here is derived from an EMBL/GenBank/DDBJ whole genome shotgun (WGS) entry which is preliminary data.</text>
</comment>
<dbReference type="RefSeq" id="WP_259079421.1">
    <property type="nucleotide sequence ID" value="NZ_JANUAU010000002.1"/>
</dbReference>
<evidence type="ECO:0000256" key="4">
    <source>
        <dbReference type="RuleBase" id="RU362118"/>
    </source>
</evidence>
<dbReference type="FunFam" id="3.40.640.10:FF:000046">
    <property type="entry name" value="Cystathionine gamma-lyase"/>
    <property type="match status" value="1"/>
</dbReference>
<dbReference type="PANTHER" id="PTHR11808">
    <property type="entry name" value="TRANS-SULFURATION ENZYME FAMILY MEMBER"/>
    <property type="match status" value="1"/>
</dbReference>
<dbReference type="EC" id="2.5.1.48" evidence="6"/>
<keyword evidence="2 3" id="KW-0663">Pyridoxal phosphate</keyword>
<dbReference type="GO" id="GO:0019346">
    <property type="term" value="P:transsulfuration"/>
    <property type="evidence" value="ECO:0007669"/>
    <property type="project" value="InterPro"/>
</dbReference>
<proteinExistence type="inferred from homology"/>
<feature type="modified residue" description="N6-(pyridoxal phosphate)lysine" evidence="3">
    <location>
        <position position="196"/>
    </location>
</feature>
<dbReference type="PANTHER" id="PTHR11808:SF80">
    <property type="entry name" value="CYSTATHIONINE GAMMA-LYASE"/>
    <property type="match status" value="1"/>
</dbReference>
<dbReference type="InterPro" id="IPR015424">
    <property type="entry name" value="PyrdxlP-dep_Trfase"/>
</dbReference>
<reference evidence="6" key="1">
    <citation type="submission" date="2022-08" db="EMBL/GenBank/DDBJ databases">
        <title>Genomic Encyclopedia of Type Strains, Phase V (KMG-V): Genome sequencing to study the core and pangenomes of soil and plant-associated prokaryotes.</title>
        <authorList>
            <person name="Whitman W."/>
        </authorList>
    </citation>
    <scope>NUCLEOTIDE SEQUENCE</scope>
    <source>
        <strain evidence="6">0</strain>
    </source>
</reference>
<comment type="cofactor">
    <cofactor evidence="1 4">
        <name>pyridoxal 5'-phosphate</name>
        <dbReference type="ChEBI" id="CHEBI:597326"/>
    </cofactor>
</comment>
<evidence type="ECO:0000256" key="5">
    <source>
        <dbReference type="SAM" id="MobiDB-lite"/>
    </source>
</evidence>
<name>A0A9X2PTR7_9BACT</name>
<dbReference type="AlphaFoldDB" id="A0A9X2PTR7"/>
<dbReference type="PIRSF" id="PIRSF001434">
    <property type="entry name" value="CGS"/>
    <property type="match status" value="1"/>
</dbReference>
<evidence type="ECO:0000313" key="6">
    <source>
        <dbReference type="EMBL" id="MCS3676672.1"/>
    </source>
</evidence>
<keyword evidence="6" id="KW-0456">Lyase</keyword>
<dbReference type="Proteomes" id="UP001155027">
    <property type="component" value="Unassembled WGS sequence"/>
</dbReference>
<dbReference type="GO" id="GO:0016846">
    <property type="term" value="F:carbon-sulfur lyase activity"/>
    <property type="evidence" value="ECO:0007669"/>
    <property type="project" value="TreeGrafter"/>
</dbReference>
<accession>A0A9X2PTR7</accession>
<dbReference type="GO" id="GO:0030170">
    <property type="term" value="F:pyridoxal phosphate binding"/>
    <property type="evidence" value="ECO:0007669"/>
    <property type="project" value="InterPro"/>
</dbReference>
<gene>
    <name evidence="6" type="ORF">GGP71_000579</name>
</gene>
<evidence type="ECO:0000256" key="2">
    <source>
        <dbReference type="ARBA" id="ARBA00022898"/>
    </source>
</evidence>
<dbReference type="CDD" id="cd00614">
    <property type="entry name" value="CGS_like"/>
    <property type="match status" value="1"/>
</dbReference>
<dbReference type="GO" id="GO:0003962">
    <property type="term" value="F:cystathionine gamma-synthase activity"/>
    <property type="evidence" value="ECO:0007669"/>
    <property type="project" value="UniProtKB-EC"/>
</dbReference>
<dbReference type="InterPro" id="IPR054542">
    <property type="entry name" value="Cys_met_metab_PP"/>
</dbReference>
<dbReference type="InterPro" id="IPR015421">
    <property type="entry name" value="PyrdxlP-dep_Trfase_major"/>
</dbReference>
<dbReference type="Gene3D" id="3.90.1150.10">
    <property type="entry name" value="Aspartate Aminotransferase, domain 1"/>
    <property type="match status" value="1"/>
</dbReference>
<dbReference type="Pfam" id="PF01053">
    <property type="entry name" value="Cys_Met_Meta_PP"/>
    <property type="match status" value="1"/>
</dbReference>
<keyword evidence="6" id="KW-0808">Transferase</keyword>